<comment type="similarity">
    <text evidence="1">Belongs to the peptidase S58 family.</text>
</comment>
<dbReference type="PANTHER" id="PTHR36512">
    <property type="entry name" value="D-AMINOPEPTIDASE"/>
    <property type="match status" value="1"/>
</dbReference>
<organism evidence="2 3">
    <name type="scientific">Salimicrobium flavidum</name>
    <dbReference type="NCBI Taxonomy" id="570947"/>
    <lineage>
        <taxon>Bacteria</taxon>
        <taxon>Bacillati</taxon>
        <taxon>Bacillota</taxon>
        <taxon>Bacilli</taxon>
        <taxon>Bacillales</taxon>
        <taxon>Bacillaceae</taxon>
        <taxon>Salimicrobium</taxon>
    </lineage>
</organism>
<dbReference type="Proteomes" id="UP000187608">
    <property type="component" value="Unassembled WGS sequence"/>
</dbReference>
<reference evidence="3" key="1">
    <citation type="submission" date="2017-01" db="EMBL/GenBank/DDBJ databases">
        <authorList>
            <person name="Varghese N."/>
            <person name="Submissions S."/>
        </authorList>
    </citation>
    <scope>NUCLEOTIDE SEQUENCE [LARGE SCALE GENOMIC DNA]</scope>
    <source>
        <strain evidence="3">DSM 23127</strain>
    </source>
</reference>
<keyword evidence="2" id="KW-0645">Protease</keyword>
<keyword evidence="2" id="KW-0378">Hydrolase</keyword>
<sequence>MKKIDIRDVGNFLYGHYTDADNGTGTTAIIHTAGATGGVSVQGRAPGTRETDLLKAENTVAQIHGITLSGGSAFGLDAAGGVMRYLEEERIGFELLGNIIPIVPSAILFDFLPSTNSVYPDASYGYEAAKRAFQGTEFLSGNQGAGTGASVGKVHGFDSAMKSGIGTYAVDAGGVKVGACIAVNAFGDIMDPETNRIIAGAYNQKEGFLDTERILRESSSPDSQEGINTTIGCITTNARITKPEANHLAASAHDGLSRCIRPVHTVMDGDAMFVMAEGEKETSLLTLSTLVVHVVEQAIATAVLEAGSAFGLQSAKDIFKET</sequence>
<dbReference type="RefSeq" id="WP_076556556.1">
    <property type="nucleotide sequence ID" value="NZ_FTOC01000001.1"/>
</dbReference>
<proteinExistence type="inferred from homology"/>
<dbReference type="STRING" id="570947.SAMN05421687_101294"/>
<accession>A0A1N7IJY0</accession>
<dbReference type="GO" id="GO:0004177">
    <property type="term" value="F:aminopeptidase activity"/>
    <property type="evidence" value="ECO:0007669"/>
    <property type="project" value="UniProtKB-KW"/>
</dbReference>
<dbReference type="SUPFAM" id="SSF56266">
    <property type="entry name" value="DmpA/ArgJ-like"/>
    <property type="match status" value="1"/>
</dbReference>
<dbReference type="Gene3D" id="3.60.70.12">
    <property type="entry name" value="L-amino peptidase D-ALA esterase/amidase"/>
    <property type="match status" value="1"/>
</dbReference>
<dbReference type="InterPro" id="IPR016117">
    <property type="entry name" value="ArgJ-like_dom_sf"/>
</dbReference>
<keyword evidence="2" id="KW-0031">Aminopeptidase</keyword>
<dbReference type="EMBL" id="FTOC01000001">
    <property type="protein sequence ID" value="SIS37291.1"/>
    <property type="molecule type" value="Genomic_DNA"/>
</dbReference>
<dbReference type="InterPro" id="IPR005321">
    <property type="entry name" value="Peptidase_S58_DmpA"/>
</dbReference>
<evidence type="ECO:0000256" key="1">
    <source>
        <dbReference type="ARBA" id="ARBA00007068"/>
    </source>
</evidence>
<evidence type="ECO:0000313" key="2">
    <source>
        <dbReference type="EMBL" id="SIS37291.1"/>
    </source>
</evidence>
<keyword evidence="3" id="KW-1185">Reference proteome</keyword>
<dbReference type="Pfam" id="PF03576">
    <property type="entry name" value="Peptidase_S58"/>
    <property type="match status" value="1"/>
</dbReference>
<protein>
    <submittedName>
        <fullName evidence="2">L-aminopeptidase/D-esterase</fullName>
    </submittedName>
</protein>
<dbReference type="CDD" id="cd02252">
    <property type="entry name" value="nylC_like"/>
    <property type="match status" value="1"/>
</dbReference>
<dbReference type="OrthoDB" id="9808347at2"/>
<dbReference type="PANTHER" id="PTHR36512:SF3">
    <property type="entry name" value="BLR5678 PROTEIN"/>
    <property type="match status" value="1"/>
</dbReference>
<gene>
    <name evidence="2" type="ORF">SAMN05421687_101294</name>
</gene>
<dbReference type="AlphaFoldDB" id="A0A1N7IJY0"/>
<evidence type="ECO:0000313" key="3">
    <source>
        <dbReference type="Proteomes" id="UP000187608"/>
    </source>
</evidence>
<name>A0A1N7IJY0_9BACI</name>